<dbReference type="EMBL" id="JAAMPC010000011">
    <property type="protein sequence ID" value="KAG2282131.1"/>
    <property type="molecule type" value="Genomic_DNA"/>
</dbReference>
<evidence type="ECO:0000313" key="1">
    <source>
        <dbReference type="EMBL" id="KAG2282131.1"/>
    </source>
</evidence>
<gene>
    <name evidence="1" type="ORF">Bca52824_053351</name>
</gene>
<evidence type="ECO:0000313" key="2">
    <source>
        <dbReference type="Proteomes" id="UP000886595"/>
    </source>
</evidence>
<keyword evidence="2" id="KW-1185">Reference proteome</keyword>
<protein>
    <submittedName>
        <fullName evidence="1">Uncharacterized protein</fullName>
    </submittedName>
</protein>
<dbReference type="AlphaFoldDB" id="A0A8X7R5J2"/>
<reference evidence="1 2" key="1">
    <citation type="submission" date="2020-02" db="EMBL/GenBank/DDBJ databases">
        <authorList>
            <person name="Ma Q."/>
            <person name="Huang Y."/>
            <person name="Song X."/>
            <person name="Pei D."/>
        </authorList>
    </citation>
    <scope>NUCLEOTIDE SEQUENCE [LARGE SCALE GENOMIC DNA]</scope>
    <source>
        <strain evidence="1">Sxm20200214</strain>
        <tissue evidence="1">Leaf</tissue>
    </source>
</reference>
<organism evidence="1 2">
    <name type="scientific">Brassica carinata</name>
    <name type="common">Ethiopian mustard</name>
    <name type="synonym">Abyssinian cabbage</name>
    <dbReference type="NCBI Taxonomy" id="52824"/>
    <lineage>
        <taxon>Eukaryota</taxon>
        <taxon>Viridiplantae</taxon>
        <taxon>Streptophyta</taxon>
        <taxon>Embryophyta</taxon>
        <taxon>Tracheophyta</taxon>
        <taxon>Spermatophyta</taxon>
        <taxon>Magnoliopsida</taxon>
        <taxon>eudicotyledons</taxon>
        <taxon>Gunneridae</taxon>
        <taxon>Pentapetalae</taxon>
        <taxon>rosids</taxon>
        <taxon>malvids</taxon>
        <taxon>Brassicales</taxon>
        <taxon>Brassicaceae</taxon>
        <taxon>Brassiceae</taxon>
        <taxon>Brassica</taxon>
    </lineage>
</organism>
<name>A0A8X7R5J2_BRACI</name>
<proteinExistence type="predicted"/>
<dbReference type="Proteomes" id="UP000886595">
    <property type="component" value="Unassembled WGS sequence"/>
</dbReference>
<comment type="caution">
    <text evidence="1">The sequence shown here is derived from an EMBL/GenBank/DDBJ whole genome shotgun (WGS) entry which is preliminary data.</text>
</comment>
<sequence length="150" mass="16326">MLVSLARPTLLVSDLTAAAQSPGVLRRFWSDGEVVAAHGVVLGLSSSPDLLFLCFMEVGSSGAETASYFDAQISEIFGVSGLFSRSSSICLPVVTRGGVSWPDVWSFFFWFSAEERVERRGGLTTGHRVFLSFLVAARYNKPFLEPARVL</sequence>
<accession>A0A8X7R5J2</accession>